<dbReference type="InterPro" id="IPR025501">
    <property type="entry name" value="MinD_FleN"/>
</dbReference>
<keyword evidence="1" id="KW-0547">Nucleotide-binding</keyword>
<organism evidence="5">
    <name type="scientific">hydrothermal vent metagenome</name>
    <dbReference type="NCBI Taxonomy" id="652676"/>
    <lineage>
        <taxon>unclassified sequences</taxon>
        <taxon>metagenomes</taxon>
        <taxon>ecological metagenomes</taxon>
    </lineage>
</organism>
<dbReference type="PANTHER" id="PTHR43384">
    <property type="entry name" value="SEPTUM SITE-DETERMINING PROTEIN MIND HOMOLOG, CHLOROPLASTIC-RELATED"/>
    <property type="match status" value="1"/>
</dbReference>
<dbReference type="GO" id="GO:0009898">
    <property type="term" value="C:cytoplasmic side of plasma membrane"/>
    <property type="evidence" value="ECO:0007669"/>
    <property type="project" value="TreeGrafter"/>
</dbReference>
<feature type="region of interest" description="Disordered" evidence="3">
    <location>
        <begin position="1"/>
        <end position="23"/>
    </location>
</feature>
<keyword evidence="5" id="KW-0282">Flagellum</keyword>
<evidence type="ECO:0000256" key="2">
    <source>
        <dbReference type="ARBA" id="ARBA00022840"/>
    </source>
</evidence>
<dbReference type="CDD" id="cd02038">
    <property type="entry name" value="FlhG-like"/>
    <property type="match status" value="1"/>
</dbReference>
<keyword evidence="5" id="KW-0966">Cell projection</keyword>
<dbReference type="InterPro" id="IPR027417">
    <property type="entry name" value="P-loop_NTPase"/>
</dbReference>
<dbReference type="PANTHER" id="PTHR43384:SF4">
    <property type="entry name" value="CELLULOSE BIOSYNTHESIS PROTEIN BCSQ-RELATED"/>
    <property type="match status" value="1"/>
</dbReference>
<name>A0A3B0UU53_9ZZZZ</name>
<dbReference type="InterPro" id="IPR050625">
    <property type="entry name" value="ParA/MinD_ATPase"/>
</dbReference>
<evidence type="ECO:0000259" key="4">
    <source>
        <dbReference type="Pfam" id="PF01656"/>
    </source>
</evidence>
<dbReference type="EMBL" id="UOEZ01000004">
    <property type="protein sequence ID" value="VAW34568.1"/>
    <property type="molecule type" value="Genomic_DNA"/>
</dbReference>
<sequence length="294" mass="31816">MDQADTLRKMAQGQDGDGPDGIRDDFGNVMVVSVTSGKGGVGKTNTVANIAIGLARLGRRVLLLDADLGLGNLDILLGLAPKYNIGHFLRGEKTLTEVLIKGPAGIWILPATSGLNELTNLGVEERLTISAHIEELGDKIDVMLIDTAAGISDNVLFFNMAAHEIIVVASPEPTSITDAYALIKVMHRKYGERSFRLLVNSVKSRNEGLDVYRKLSLVAAKFLNVSVDYLGCVLYDENLPNSVIQQRAVIEAFPSSAASICYRELAKELSQLQPCTDVNGGLQFFWRKMVGNGI</sequence>
<gene>
    <name evidence="5" type="ORF">MNBD_DELTA02-794</name>
</gene>
<keyword evidence="5" id="KW-0969">Cilium</keyword>
<evidence type="ECO:0000256" key="1">
    <source>
        <dbReference type="ARBA" id="ARBA00022741"/>
    </source>
</evidence>
<dbReference type="SUPFAM" id="SSF52540">
    <property type="entry name" value="P-loop containing nucleoside triphosphate hydrolases"/>
    <property type="match status" value="1"/>
</dbReference>
<dbReference type="GO" id="GO:0051782">
    <property type="term" value="P:negative regulation of cell division"/>
    <property type="evidence" value="ECO:0007669"/>
    <property type="project" value="TreeGrafter"/>
</dbReference>
<dbReference type="AlphaFoldDB" id="A0A3B0UU53"/>
<dbReference type="Pfam" id="PF01656">
    <property type="entry name" value="CbiA"/>
    <property type="match status" value="1"/>
</dbReference>
<evidence type="ECO:0000313" key="5">
    <source>
        <dbReference type="EMBL" id="VAW34568.1"/>
    </source>
</evidence>
<dbReference type="PIRSF" id="PIRSF003092">
    <property type="entry name" value="MinD"/>
    <property type="match status" value="1"/>
</dbReference>
<dbReference type="GO" id="GO:0016887">
    <property type="term" value="F:ATP hydrolysis activity"/>
    <property type="evidence" value="ECO:0007669"/>
    <property type="project" value="TreeGrafter"/>
</dbReference>
<dbReference type="InterPro" id="IPR002586">
    <property type="entry name" value="CobQ/CobB/MinD/ParA_Nub-bd_dom"/>
</dbReference>
<feature type="domain" description="CobQ/CobB/MinD/ParA nucleotide binding" evidence="4">
    <location>
        <begin position="33"/>
        <end position="245"/>
    </location>
</feature>
<keyword evidence="2" id="KW-0067">ATP-binding</keyword>
<dbReference type="GO" id="GO:0005524">
    <property type="term" value="F:ATP binding"/>
    <property type="evidence" value="ECO:0007669"/>
    <property type="project" value="UniProtKB-KW"/>
</dbReference>
<reference evidence="5" key="1">
    <citation type="submission" date="2018-06" db="EMBL/GenBank/DDBJ databases">
        <authorList>
            <person name="Zhirakovskaya E."/>
        </authorList>
    </citation>
    <scope>NUCLEOTIDE SEQUENCE</scope>
</reference>
<dbReference type="InterPro" id="IPR033875">
    <property type="entry name" value="FlhG"/>
</dbReference>
<protein>
    <submittedName>
        <fullName evidence="5">Flagellar synthesis regulator FleN</fullName>
    </submittedName>
</protein>
<accession>A0A3B0UU53</accession>
<dbReference type="Gene3D" id="3.40.50.300">
    <property type="entry name" value="P-loop containing nucleotide triphosphate hydrolases"/>
    <property type="match status" value="1"/>
</dbReference>
<dbReference type="GO" id="GO:0005829">
    <property type="term" value="C:cytosol"/>
    <property type="evidence" value="ECO:0007669"/>
    <property type="project" value="TreeGrafter"/>
</dbReference>
<proteinExistence type="predicted"/>
<evidence type="ECO:0000256" key="3">
    <source>
        <dbReference type="SAM" id="MobiDB-lite"/>
    </source>
</evidence>